<dbReference type="GeneID" id="28496150"/>
<dbReference type="Proteomes" id="UP000076969">
    <property type="component" value="Chromosome"/>
</dbReference>
<gene>
    <name evidence="2" type="ORF">A7C91_08110</name>
</gene>
<dbReference type="AlphaFoldDB" id="A0A172WI43"/>
<evidence type="ECO:0000313" key="3">
    <source>
        <dbReference type="Proteomes" id="UP000076969"/>
    </source>
</evidence>
<dbReference type="EMBL" id="CP015520">
    <property type="protein sequence ID" value="ANF23133.1"/>
    <property type="molecule type" value="Genomic_DNA"/>
</dbReference>
<evidence type="ECO:0008006" key="4">
    <source>
        <dbReference type="Google" id="ProtNLM"/>
    </source>
</evidence>
<keyword evidence="3" id="KW-1185">Reference proteome</keyword>
<dbReference type="RefSeq" id="WP_068666492.1">
    <property type="nucleotide sequence ID" value="NZ_CP015520.1"/>
</dbReference>
<proteinExistence type="predicted"/>
<keyword evidence="1" id="KW-0812">Transmembrane</keyword>
<feature type="transmembrane region" description="Helical" evidence="1">
    <location>
        <begin position="49"/>
        <end position="72"/>
    </location>
</feature>
<evidence type="ECO:0000256" key="1">
    <source>
        <dbReference type="SAM" id="Phobius"/>
    </source>
</evidence>
<sequence length="202" mass="22898">MLKYLLLAVFFPVLAIALTKKLGEDYVWINRKIIHFSSVPAILMFREGLVSGVELAGAVMVFAIAQLITHIMKKELSWYQIRDNYGEVFYCIMFSAMAVFMDVNYASAIMLVMAISDGITGVFRFYYFKKNGFNVKLRKHWIGSVGYILSALIIAFVMLPDLNVVMKFAWSGILMLAEYQKVIDDNIAVPVVAVLIKPLFVL</sequence>
<keyword evidence="1" id="KW-1133">Transmembrane helix</keyword>
<reference evidence="3" key="1">
    <citation type="journal article" date="2016" name="Syst. Appl. Microbiol.">
        <title>Thermococcus piezophilus sp. nov., a novel hyperthermophilic and piezophilic archaeon with a broad pressure range for growth, isolated from a deepest hydrothermal vent at the Mid-Cayman Rise.</title>
        <authorList>
            <person name="Dalmasso C."/>
            <person name="Oger P."/>
            <person name="Selva G."/>
            <person name="Courtine D."/>
            <person name="L'Haridon S."/>
            <person name="Garlaschelli A."/>
            <person name="Roussel E."/>
            <person name="Miyazaki J."/>
            <person name="Reveillaud J."/>
            <person name="Jebbar M."/>
            <person name="Takai K."/>
            <person name="Maignien L."/>
            <person name="Alain K."/>
        </authorList>
    </citation>
    <scope>NUCLEOTIDE SEQUENCE [LARGE SCALE GENOMIC DNA]</scope>
    <source>
        <strain evidence="3">CDGS</strain>
    </source>
</reference>
<feature type="transmembrane region" description="Helical" evidence="1">
    <location>
        <begin position="140"/>
        <end position="159"/>
    </location>
</feature>
<dbReference type="OrthoDB" id="100386at2157"/>
<dbReference type="KEGG" id="tpie:A7C91_08110"/>
<organism evidence="2 3">
    <name type="scientific">Thermococcus piezophilus</name>
    <dbReference type="NCBI Taxonomy" id="1712654"/>
    <lineage>
        <taxon>Archaea</taxon>
        <taxon>Methanobacteriati</taxon>
        <taxon>Methanobacteriota</taxon>
        <taxon>Thermococci</taxon>
        <taxon>Thermococcales</taxon>
        <taxon>Thermococcaceae</taxon>
        <taxon>Thermococcus</taxon>
    </lineage>
</organism>
<keyword evidence="1" id="KW-0472">Membrane</keyword>
<feature type="transmembrane region" description="Helical" evidence="1">
    <location>
        <begin position="107"/>
        <end position="128"/>
    </location>
</feature>
<evidence type="ECO:0000313" key="2">
    <source>
        <dbReference type="EMBL" id="ANF23133.1"/>
    </source>
</evidence>
<protein>
    <recommendedName>
        <fullName evidence="4">Phosphatidate cytidylyltransferase</fullName>
    </recommendedName>
</protein>
<accession>A0A172WI43</accession>
<feature type="transmembrane region" description="Helical" evidence="1">
    <location>
        <begin position="84"/>
        <end position="101"/>
    </location>
</feature>
<name>A0A172WI43_9EURY</name>